<dbReference type="EC" id="3.1.1.96" evidence="2"/>
<evidence type="ECO:0000313" key="3">
    <source>
        <dbReference type="EMBL" id="TYA12668.1"/>
    </source>
</evidence>
<gene>
    <name evidence="2" type="primary">dtd</name>
    <name evidence="3" type="ORF">FRY98_08080</name>
</gene>
<evidence type="ECO:0000256" key="1">
    <source>
        <dbReference type="ARBA" id="ARBA00009673"/>
    </source>
</evidence>
<dbReference type="Gene3D" id="3.50.80.10">
    <property type="entry name" value="D-tyrosyl-tRNA(Tyr) deacylase"/>
    <property type="match status" value="1"/>
</dbReference>
<name>A0A5D0CSM9_9BACL</name>
<dbReference type="RefSeq" id="WP_148451270.1">
    <property type="nucleotide sequence ID" value="NZ_BORZ01000022.1"/>
</dbReference>
<comment type="domain">
    <text evidence="2">A Gly-cisPro motif from one monomer fits into the active site of the other monomer to allow specific chiral rejection of L-amino acids.</text>
</comment>
<dbReference type="CDD" id="cd00563">
    <property type="entry name" value="Dtyr_deacylase"/>
    <property type="match status" value="1"/>
</dbReference>
<keyword evidence="2" id="KW-0963">Cytoplasm</keyword>
<comment type="catalytic activity">
    <reaction evidence="2">
        <text>a D-aminoacyl-tRNA + H2O = a tRNA + a D-alpha-amino acid + H(+)</text>
        <dbReference type="Rhea" id="RHEA:13953"/>
        <dbReference type="Rhea" id="RHEA-COMP:10123"/>
        <dbReference type="Rhea" id="RHEA-COMP:10124"/>
        <dbReference type="ChEBI" id="CHEBI:15377"/>
        <dbReference type="ChEBI" id="CHEBI:15378"/>
        <dbReference type="ChEBI" id="CHEBI:59871"/>
        <dbReference type="ChEBI" id="CHEBI:78442"/>
        <dbReference type="ChEBI" id="CHEBI:79333"/>
        <dbReference type="EC" id="3.1.1.96"/>
    </reaction>
</comment>
<evidence type="ECO:0000256" key="2">
    <source>
        <dbReference type="HAMAP-Rule" id="MF_00518"/>
    </source>
</evidence>
<dbReference type="NCBIfam" id="TIGR00256">
    <property type="entry name" value="D-aminoacyl-tRNA deacylase"/>
    <property type="match status" value="1"/>
</dbReference>
<dbReference type="EMBL" id="VSDO01000002">
    <property type="protein sequence ID" value="TYA12668.1"/>
    <property type="molecule type" value="Genomic_DNA"/>
</dbReference>
<dbReference type="PANTHER" id="PTHR10472">
    <property type="entry name" value="D-TYROSYL-TRNA TYR DEACYLASE"/>
    <property type="match status" value="1"/>
</dbReference>
<dbReference type="GO" id="GO:0000049">
    <property type="term" value="F:tRNA binding"/>
    <property type="evidence" value="ECO:0007669"/>
    <property type="project" value="UniProtKB-UniRule"/>
</dbReference>
<sequence>MRIVVQRCKRAKVTVAGETVGSIGPGLMLLVGVTHEDTEKDAAYLAEKIAGLRIFEDGDGKMNLSVLDVEGAILSVSQFTLYGDSRKGKRPSFVAAARPETAAPLYDRFNELLRQKGLVVETGRFGADMDVELTNWGPVTLILEHPAPADGR</sequence>
<dbReference type="Pfam" id="PF02580">
    <property type="entry name" value="Tyr_Deacylase"/>
    <property type="match status" value="1"/>
</dbReference>
<dbReference type="HAMAP" id="MF_00518">
    <property type="entry name" value="Deacylase_Dtd"/>
    <property type="match status" value="1"/>
</dbReference>
<comment type="subcellular location">
    <subcellularLocation>
        <location evidence="2">Cytoplasm</location>
    </subcellularLocation>
</comment>
<organism evidence="3 4">
    <name type="scientific">Paenibacillus faecis</name>
    <dbReference type="NCBI Taxonomy" id="862114"/>
    <lineage>
        <taxon>Bacteria</taxon>
        <taxon>Bacillati</taxon>
        <taxon>Bacillota</taxon>
        <taxon>Bacilli</taxon>
        <taxon>Bacillales</taxon>
        <taxon>Paenibacillaceae</taxon>
        <taxon>Paenibacillus</taxon>
    </lineage>
</organism>
<dbReference type="PANTHER" id="PTHR10472:SF5">
    <property type="entry name" value="D-AMINOACYL-TRNA DEACYLASE 1"/>
    <property type="match status" value="1"/>
</dbReference>
<comment type="similarity">
    <text evidence="1 2">Belongs to the DTD family.</text>
</comment>
<keyword evidence="4" id="KW-1185">Reference proteome</keyword>
<keyword evidence="2" id="KW-0820">tRNA-binding</keyword>
<feature type="short sequence motif" description="Gly-cisPro motif, important for rejection of L-amino acids" evidence="2">
    <location>
        <begin position="137"/>
        <end position="138"/>
    </location>
</feature>
<comment type="function">
    <text evidence="2">An aminoacyl-tRNA editing enzyme that deacylates mischarged D-aminoacyl-tRNAs. Also deacylates mischarged glycyl-tRNA(Ala), protecting cells against glycine mischarging by AlaRS. Acts via tRNA-based rather than protein-based catalysis; rejects L-amino acids rather than detecting D-amino acids in the active site. By recycling D-aminoacyl-tRNA to D-amino acids and free tRNA molecules, this enzyme counteracts the toxicity associated with the formation of D-aminoacyl-tRNA entities in vivo and helps enforce protein L-homochirality.</text>
</comment>
<keyword evidence="2" id="KW-0694">RNA-binding</keyword>
<comment type="catalytic activity">
    <reaction evidence="2">
        <text>glycyl-tRNA(Ala) + H2O = tRNA(Ala) + glycine + H(+)</text>
        <dbReference type="Rhea" id="RHEA:53744"/>
        <dbReference type="Rhea" id="RHEA-COMP:9657"/>
        <dbReference type="Rhea" id="RHEA-COMP:13640"/>
        <dbReference type="ChEBI" id="CHEBI:15377"/>
        <dbReference type="ChEBI" id="CHEBI:15378"/>
        <dbReference type="ChEBI" id="CHEBI:57305"/>
        <dbReference type="ChEBI" id="CHEBI:78442"/>
        <dbReference type="ChEBI" id="CHEBI:78522"/>
    </reaction>
</comment>
<comment type="caution">
    <text evidence="3">The sequence shown here is derived from an EMBL/GenBank/DDBJ whole genome shotgun (WGS) entry which is preliminary data.</text>
</comment>
<dbReference type="GO" id="GO:0019478">
    <property type="term" value="P:D-amino acid catabolic process"/>
    <property type="evidence" value="ECO:0007669"/>
    <property type="project" value="UniProtKB-UniRule"/>
</dbReference>
<dbReference type="GO" id="GO:0051500">
    <property type="term" value="F:D-tyrosyl-tRNA(Tyr) deacylase activity"/>
    <property type="evidence" value="ECO:0007669"/>
    <property type="project" value="TreeGrafter"/>
</dbReference>
<dbReference type="GO" id="GO:0005737">
    <property type="term" value="C:cytoplasm"/>
    <property type="evidence" value="ECO:0007669"/>
    <property type="project" value="UniProtKB-SubCell"/>
</dbReference>
<dbReference type="FunFam" id="3.50.80.10:FF:000001">
    <property type="entry name" value="D-aminoacyl-tRNA deacylase"/>
    <property type="match status" value="1"/>
</dbReference>
<protein>
    <recommendedName>
        <fullName evidence="2">D-aminoacyl-tRNA deacylase</fullName>
        <shortName evidence="2">DTD</shortName>
        <ecNumber evidence="2">3.1.1.96</ecNumber>
    </recommendedName>
    <alternativeName>
        <fullName evidence="2">Gly-tRNA(Ala) deacylase</fullName>
        <ecNumber evidence="2">3.1.1.-</ecNumber>
    </alternativeName>
</protein>
<dbReference type="Proteomes" id="UP000325218">
    <property type="component" value="Unassembled WGS sequence"/>
</dbReference>
<dbReference type="GO" id="GO:0043908">
    <property type="term" value="F:Ser(Gly)-tRNA(Ala) hydrolase activity"/>
    <property type="evidence" value="ECO:0007669"/>
    <property type="project" value="UniProtKB-UniRule"/>
</dbReference>
<comment type="subunit">
    <text evidence="2">Homodimer.</text>
</comment>
<dbReference type="AlphaFoldDB" id="A0A5D0CSM9"/>
<dbReference type="SUPFAM" id="SSF69500">
    <property type="entry name" value="DTD-like"/>
    <property type="match status" value="1"/>
</dbReference>
<dbReference type="InterPro" id="IPR003732">
    <property type="entry name" value="Daa-tRNA_deacyls_DTD"/>
</dbReference>
<dbReference type="GO" id="GO:0106026">
    <property type="term" value="F:Gly-tRNA(Ala) deacylase activity"/>
    <property type="evidence" value="ECO:0007669"/>
    <property type="project" value="UniProtKB-UniRule"/>
</dbReference>
<dbReference type="InterPro" id="IPR023509">
    <property type="entry name" value="DTD-like_sf"/>
</dbReference>
<dbReference type="OrthoDB" id="9801395at2"/>
<keyword evidence="2 3" id="KW-0378">Hydrolase</keyword>
<accession>A0A5D0CSM9</accession>
<dbReference type="EC" id="3.1.1.-" evidence="2"/>
<reference evidence="3 4" key="1">
    <citation type="submission" date="2019-08" db="EMBL/GenBank/DDBJ databases">
        <title>Genome sequencing of Paenibacillus faecis DSM 23593(T).</title>
        <authorList>
            <person name="Kook J.-K."/>
            <person name="Park S.-N."/>
            <person name="Lim Y.K."/>
        </authorList>
    </citation>
    <scope>NUCLEOTIDE SEQUENCE [LARGE SCALE GENOMIC DNA]</scope>
    <source>
        <strain evidence="3 4">DSM 23593</strain>
    </source>
</reference>
<proteinExistence type="inferred from homology"/>
<evidence type="ECO:0000313" key="4">
    <source>
        <dbReference type="Proteomes" id="UP000325218"/>
    </source>
</evidence>